<protein>
    <submittedName>
        <fullName evidence="2">Putative exported MORN-related protein</fullName>
    </submittedName>
</protein>
<dbReference type="AlphaFoldDB" id="A0A174NPD9"/>
<dbReference type="Gene3D" id="2.20.110.10">
    <property type="entry name" value="Histone H3 K4-specific methyltransferase SET7/9 N-terminal domain"/>
    <property type="match status" value="1"/>
</dbReference>
<gene>
    <name evidence="2" type="ORF">ERS852510_01675</name>
</gene>
<accession>A0A174NPD9</accession>
<proteinExistence type="predicted"/>
<sequence>MLLCGTASAQQIIEWNNLQTITDNARRTIYYEKGSKQPLQGEYRIVRGLDEERVKLSDGIINGDYFRYRDGVLRESGIYAKGKRNGTFTEYYQDGVTLRKETPMQQGKIDGTVKTYFRNGKIETEKEYRQSVESGRERRFDSKTGEQIFESHYIDGKKEGEEWEIFENGRTLRSRTTRHYRNGKLDGSYRVESTRDGKPYITIEGQYTDGEKSGRWKQYNATDDTTHEWDE</sequence>
<reference evidence="2 3" key="1">
    <citation type="submission" date="2015-09" db="EMBL/GenBank/DDBJ databases">
        <authorList>
            <consortium name="Pathogen Informatics"/>
        </authorList>
    </citation>
    <scope>NUCLEOTIDE SEQUENCE [LARGE SCALE GENOMIC DNA]</scope>
    <source>
        <strain evidence="2 3">2789STDY5834898</strain>
    </source>
</reference>
<organism evidence="2 3">
    <name type="scientific">Bacteroides uniformis</name>
    <dbReference type="NCBI Taxonomy" id="820"/>
    <lineage>
        <taxon>Bacteria</taxon>
        <taxon>Pseudomonadati</taxon>
        <taxon>Bacteroidota</taxon>
        <taxon>Bacteroidia</taxon>
        <taxon>Bacteroidales</taxon>
        <taxon>Bacteroidaceae</taxon>
        <taxon>Bacteroides</taxon>
    </lineage>
</organism>
<dbReference type="Proteomes" id="UP000095766">
    <property type="component" value="Unassembled WGS sequence"/>
</dbReference>
<evidence type="ECO:0000313" key="2">
    <source>
        <dbReference type="EMBL" id="CUP50504.1"/>
    </source>
</evidence>
<dbReference type="SUPFAM" id="SSF82185">
    <property type="entry name" value="Histone H3 K4-specific methyltransferase SET7/9 N-terminal domain"/>
    <property type="match status" value="2"/>
</dbReference>
<feature type="region of interest" description="Disordered" evidence="1">
    <location>
        <begin position="211"/>
        <end position="231"/>
    </location>
</feature>
<evidence type="ECO:0000313" key="3">
    <source>
        <dbReference type="Proteomes" id="UP000095766"/>
    </source>
</evidence>
<name>A0A174NPD9_BACUN</name>
<dbReference type="Gene3D" id="3.90.930.1">
    <property type="match status" value="1"/>
</dbReference>
<dbReference type="EMBL" id="CZAO01000007">
    <property type="protein sequence ID" value="CUP50504.1"/>
    <property type="molecule type" value="Genomic_DNA"/>
</dbReference>
<evidence type="ECO:0000256" key="1">
    <source>
        <dbReference type="SAM" id="MobiDB-lite"/>
    </source>
</evidence>